<sequence>MNSTVMKPQTFVINLERRTDRKDAFFRNNPHMQHVDIFTAVDGWSLSRPDLVAQGVIAAENRYVEPALGVLMSHLKLWQHAVTHDCPVTVLEDDVILHHRFDSLTQQLMEQQDQFDFIAWGVNTDWPIRILPGEDMPEATLLFDRQAAYPDQNNLQTQPATPTLLRLNGFSGLCAYTVTPQAARRLIENILPVGNQPASVRYLKPGLGLESHKITWSNSGLDVELNRHTDSMAFFLGFPFLATPLNDWTTSSFTRKGHYIPDNVFI</sequence>
<evidence type="ECO:0000259" key="1">
    <source>
        <dbReference type="Pfam" id="PF01755"/>
    </source>
</evidence>
<name>A0A1U9KCP5_ACEAC</name>
<evidence type="ECO:0000313" key="2">
    <source>
        <dbReference type="EMBL" id="AQS83509.1"/>
    </source>
</evidence>
<reference evidence="2 3" key="1">
    <citation type="submission" date="2016-03" db="EMBL/GenBank/DDBJ databases">
        <title>Acetic acid bacteria sequencing.</title>
        <authorList>
            <person name="Brandt J."/>
            <person name="Jakob F."/>
            <person name="Vogel R.F."/>
        </authorList>
    </citation>
    <scope>NUCLEOTIDE SEQUENCE [LARGE SCALE GENOMIC DNA]</scope>
    <source>
        <strain evidence="2 3">TMW2.1153</strain>
    </source>
</reference>
<dbReference type="KEGG" id="aace:A0U92_00635"/>
<dbReference type="CDD" id="cd06532">
    <property type="entry name" value="Glyco_transf_25"/>
    <property type="match status" value="1"/>
</dbReference>
<dbReference type="InterPro" id="IPR002654">
    <property type="entry name" value="Glyco_trans_25"/>
</dbReference>
<dbReference type="AlphaFoldDB" id="A0A1U9KCP5"/>
<organism evidence="2 3">
    <name type="scientific">Acetobacter aceti</name>
    <dbReference type="NCBI Taxonomy" id="435"/>
    <lineage>
        <taxon>Bacteria</taxon>
        <taxon>Pseudomonadati</taxon>
        <taxon>Pseudomonadota</taxon>
        <taxon>Alphaproteobacteria</taxon>
        <taxon>Acetobacterales</taxon>
        <taxon>Acetobacteraceae</taxon>
        <taxon>Acetobacter</taxon>
        <taxon>Acetobacter subgen. Acetobacter</taxon>
    </lineage>
</organism>
<dbReference type="EMBL" id="CP014692">
    <property type="protein sequence ID" value="AQS83509.1"/>
    <property type="molecule type" value="Genomic_DNA"/>
</dbReference>
<feature type="domain" description="Glycosyl transferase family 25" evidence="1">
    <location>
        <begin position="9"/>
        <end position="190"/>
    </location>
</feature>
<dbReference type="STRING" id="435.A0U92_00635"/>
<proteinExistence type="predicted"/>
<gene>
    <name evidence="2" type="ORF">A0U92_00635</name>
</gene>
<keyword evidence="3" id="KW-1185">Reference proteome</keyword>
<dbReference type="Proteomes" id="UP000188937">
    <property type="component" value="Chromosome"/>
</dbReference>
<accession>A0A1U9KCP5</accession>
<protein>
    <recommendedName>
        <fullName evidence="1">Glycosyl transferase family 25 domain-containing protein</fullName>
    </recommendedName>
</protein>
<dbReference type="Pfam" id="PF01755">
    <property type="entry name" value="Glyco_transf_25"/>
    <property type="match status" value="1"/>
</dbReference>
<evidence type="ECO:0000313" key="3">
    <source>
        <dbReference type="Proteomes" id="UP000188937"/>
    </source>
</evidence>